<reference evidence="1 2" key="1">
    <citation type="submission" date="2022-05" db="EMBL/GenBank/DDBJ databases">
        <title>Genome Sequencing of Bee-Associated Microbes.</title>
        <authorList>
            <person name="Dunlap C."/>
        </authorList>
    </citation>
    <scope>NUCLEOTIDE SEQUENCE [LARGE SCALE GENOMIC DNA]</scope>
    <source>
        <strain evidence="1 2">NRRL BD-083</strain>
    </source>
</reference>
<protein>
    <submittedName>
        <fullName evidence="1">DUF4871 domain-containing protein</fullName>
    </submittedName>
</protein>
<evidence type="ECO:0000313" key="1">
    <source>
        <dbReference type="EMBL" id="MCY9549458.1"/>
    </source>
</evidence>
<dbReference type="EMBL" id="JAMDLZ010000042">
    <property type="protein sequence ID" value="MCY9549458.1"/>
    <property type="molecule type" value="Genomic_DNA"/>
</dbReference>
<dbReference type="RefSeq" id="WP_268639414.1">
    <property type="nucleotide sequence ID" value="NZ_JAMDLZ010000042.1"/>
</dbReference>
<comment type="caution">
    <text evidence="1">The sequence shown here is derived from an EMBL/GenBank/DDBJ whole genome shotgun (WGS) entry which is preliminary data.</text>
</comment>
<accession>A0ABT4EV97</accession>
<proteinExistence type="predicted"/>
<dbReference type="Gene3D" id="2.60.40.3830">
    <property type="match status" value="1"/>
</dbReference>
<sequence>MVLLGCSHKESQDNGSRHVGEVLAKENEWKESEYFTSENLSLIGEPQLFGFTHTKEGKLFASKPGKYGWHSWGENVKIGDFLSVMGTHQLIHKEFELITDANVLGPNSGADNHAPTNMTFPTSGMWKLDAYIDGKLFGSIYVKVEN</sequence>
<name>A0ABT4EV97_9BACI</name>
<gene>
    <name evidence="1" type="ORF">M5W82_21495</name>
</gene>
<organism evidence="1 2">
    <name type="scientific">Lysinibacillus xylanilyticus</name>
    <dbReference type="NCBI Taxonomy" id="582475"/>
    <lineage>
        <taxon>Bacteria</taxon>
        <taxon>Bacillati</taxon>
        <taxon>Bacillota</taxon>
        <taxon>Bacilli</taxon>
        <taxon>Bacillales</taxon>
        <taxon>Bacillaceae</taxon>
        <taxon>Lysinibacillus</taxon>
    </lineage>
</organism>
<keyword evidence="2" id="KW-1185">Reference proteome</keyword>
<dbReference type="Proteomes" id="UP001527052">
    <property type="component" value="Unassembled WGS sequence"/>
</dbReference>
<evidence type="ECO:0000313" key="2">
    <source>
        <dbReference type="Proteomes" id="UP001527052"/>
    </source>
</evidence>